<evidence type="ECO:0000256" key="6">
    <source>
        <dbReference type="ARBA" id="ARBA00023136"/>
    </source>
</evidence>
<evidence type="ECO:0000256" key="1">
    <source>
        <dbReference type="ARBA" id="ARBA00004651"/>
    </source>
</evidence>
<comment type="subcellular location">
    <subcellularLocation>
        <location evidence="1">Cell membrane</location>
        <topology evidence="1">Multi-pass membrane protein</topology>
    </subcellularLocation>
</comment>
<dbReference type="Pfam" id="PF09594">
    <property type="entry name" value="GT87"/>
    <property type="match status" value="1"/>
</dbReference>
<keyword evidence="6 8" id="KW-0472">Membrane</keyword>
<feature type="transmembrane region" description="Helical" evidence="8">
    <location>
        <begin position="270"/>
        <end position="296"/>
    </location>
</feature>
<feature type="transmembrane region" description="Helical" evidence="8">
    <location>
        <begin position="354"/>
        <end position="373"/>
    </location>
</feature>
<keyword evidence="3" id="KW-0808">Transferase</keyword>
<dbReference type="AlphaFoldDB" id="A0A7Y9JNX2"/>
<evidence type="ECO:0000256" key="7">
    <source>
        <dbReference type="ARBA" id="ARBA00024033"/>
    </source>
</evidence>
<evidence type="ECO:0000256" key="5">
    <source>
        <dbReference type="ARBA" id="ARBA00022989"/>
    </source>
</evidence>
<dbReference type="EMBL" id="JACCBH010000001">
    <property type="protein sequence ID" value="NYD55013.1"/>
    <property type="molecule type" value="Genomic_DNA"/>
</dbReference>
<dbReference type="GO" id="GO:0005886">
    <property type="term" value="C:plasma membrane"/>
    <property type="evidence" value="ECO:0007669"/>
    <property type="project" value="UniProtKB-SubCell"/>
</dbReference>
<evidence type="ECO:0000313" key="10">
    <source>
        <dbReference type="Proteomes" id="UP000552045"/>
    </source>
</evidence>
<feature type="transmembrane region" description="Helical" evidence="8">
    <location>
        <begin position="12"/>
        <end position="31"/>
    </location>
</feature>
<gene>
    <name evidence="9" type="ORF">BKA02_002068</name>
</gene>
<protein>
    <recommendedName>
        <fullName evidence="11">DUF2029 domain-containing protein</fullName>
    </recommendedName>
</protein>
<feature type="transmembrane region" description="Helical" evidence="8">
    <location>
        <begin position="330"/>
        <end position="347"/>
    </location>
</feature>
<evidence type="ECO:0000256" key="8">
    <source>
        <dbReference type="SAM" id="Phobius"/>
    </source>
</evidence>
<dbReference type="RefSeq" id="WP_343045391.1">
    <property type="nucleotide sequence ID" value="NZ_BAABLC010000002.1"/>
</dbReference>
<feature type="transmembrane region" description="Helical" evidence="8">
    <location>
        <begin position="130"/>
        <end position="149"/>
    </location>
</feature>
<keyword evidence="4 8" id="KW-0812">Transmembrane</keyword>
<evidence type="ECO:0000256" key="2">
    <source>
        <dbReference type="ARBA" id="ARBA00022475"/>
    </source>
</evidence>
<feature type="transmembrane region" description="Helical" evidence="8">
    <location>
        <begin position="385"/>
        <end position="407"/>
    </location>
</feature>
<reference evidence="9 10" key="1">
    <citation type="submission" date="2020-07" db="EMBL/GenBank/DDBJ databases">
        <title>Sequencing the genomes of 1000 actinobacteria strains.</title>
        <authorList>
            <person name="Klenk H.-P."/>
        </authorList>
    </citation>
    <scope>NUCLEOTIDE SEQUENCE [LARGE SCALE GENOMIC DNA]</scope>
    <source>
        <strain evidence="9 10">DSM 22185</strain>
    </source>
</reference>
<feature type="transmembrane region" description="Helical" evidence="8">
    <location>
        <begin position="203"/>
        <end position="227"/>
    </location>
</feature>
<evidence type="ECO:0000256" key="3">
    <source>
        <dbReference type="ARBA" id="ARBA00022679"/>
    </source>
</evidence>
<proteinExistence type="inferred from homology"/>
<keyword evidence="2" id="KW-1003">Cell membrane</keyword>
<dbReference type="GO" id="GO:0016758">
    <property type="term" value="F:hexosyltransferase activity"/>
    <property type="evidence" value="ECO:0007669"/>
    <property type="project" value="InterPro"/>
</dbReference>
<evidence type="ECO:0000313" key="9">
    <source>
        <dbReference type="EMBL" id="NYD55013.1"/>
    </source>
</evidence>
<keyword evidence="10" id="KW-1185">Reference proteome</keyword>
<feature type="transmembrane region" description="Helical" evidence="8">
    <location>
        <begin position="99"/>
        <end position="118"/>
    </location>
</feature>
<feature type="transmembrane region" description="Helical" evidence="8">
    <location>
        <begin position="46"/>
        <end position="65"/>
    </location>
</feature>
<evidence type="ECO:0000256" key="4">
    <source>
        <dbReference type="ARBA" id="ARBA00022692"/>
    </source>
</evidence>
<name>A0A7Y9JNX2_9MICO</name>
<organism evidence="9 10">
    <name type="scientific">Microbacterium pseudoresistens</name>
    <dbReference type="NCBI Taxonomy" id="640634"/>
    <lineage>
        <taxon>Bacteria</taxon>
        <taxon>Bacillati</taxon>
        <taxon>Actinomycetota</taxon>
        <taxon>Actinomycetes</taxon>
        <taxon>Micrococcales</taxon>
        <taxon>Microbacteriaceae</taxon>
        <taxon>Microbacterium</taxon>
    </lineage>
</organism>
<dbReference type="InterPro" id="IPR018584">
    <property type="entry name" value="GT87"/>
</dbReference>
<comment type="similarity">
    <text evidence="7">Belongs to the glycosyltransferase 87 family.</text>
</comment>
<feature type="transmembrane region" description="Helical" evidence="8">
    <location>
        <begin position="308"/>
        <end position="324"/>
    </location>
</feature>
<feature type="transmembrane region" description="Helical" evidence="8">
    <location>
        <begin position="74"/>
        <end position="93"/>
    </location>
</feature>
<sequence length="418" mass="44550">MTSRARRRPRIALWAAFVLVHALVAWLGWMLPGQPMGDVVLVYEPWSTSAVTGGAVVGITEPWVYPHLALVPMLLAKGIAVLLAPLSALFGALSGSGAYLVAWALLVTLVDALGFLLLTGGRRSVARRSAAWFWLAALVLLGPVAMYRIDAITVPLAVMAGVWLISRPAVAAALLAAAAWMKIWPGAVLLAALALLRRRMRMLVAAALVTAGVIGLVALLGGGPFLLSFLTEQTSRGLQIEAVAATPFLWLAAAGRARIDYSYDILTFQIGAPGAGLVSTLLTPVMVVVVLALCVLAVRRLRDGADPLRLLPPTALALVVALIVCNKVGSPQFQVWLIAPVILWILYDRRRAGTAVTLVLVLCLLTLAVYPITYDALLRAQVLPIVLLTARNALLVALGIVAVRAMLRTPRQRSRRPA</sequence>
<comment type="caution">
    <text evidence="9">The sequence shown here is derived from an EMBL/GenBank/DDBJ whole genome shotgun (WGS) entry which is preliminary data.</text>
</comment>
<evidence type="ECO:0008006" key="11">
    <source>
        <dbReference type="Google" id="ProtNLM"/>
    </source>
</evidence>
<dbReference type="Proteomes" id="UP000552045">
    <property type="component" value="Unassembled WGS sequence"/>
</dbReference>
<feature type="transmembrane region" description="Helical" evidence="8">
    <location>
        <begin position="169"/>
        <end position="196"/>
    </location>
</feature>
<keyword evidence="5 8" id="KW-1133">Transmembrane helix</keyword>
<accession>A0A7Y9JNX2</accession>